<reference evidence="4" key="1">
    <citation type="submission" date="2017-12" db="EMBL/GenBank/DDBJ databases">
        <title>Whole genome sequencing of Acidipropionibacterium jensenii strains JS279 and JS280.</title>
        <authorList>
            <person name="Deptula P."/>
            <person name="Laine P."/>
            <person name="Smolander O.-P."/>
            <person name="Paulin L."/>
            <person name="Auvinen P."/>
            <person name="Varmanen P."/>
        </authorList>
    </citation>
    <scope>NUCLEOTIDE SEQUENCE [LARGE SCALE GENOMIC DNA]</scope>
    <source>
        <strain evidence="4">JS280</strain>
    </source>
</reference>
<dbReference type="EMBL" id="CP025570">
    <property type="protein sequence ID" value="AZZ38650.1"/>
    <property type="molecule type" value="Genomic_DNA"/>
</dbReference>
<evidence type="ECO:0000256" key="2">
    <source>
        <dbReference type="SAM" id="Phobius"/>
    </source>
</evidence>
<dbReference type="Proteomes" id="UP000285875">
    <property type="component" value="Chromosome"/>
</dbReference>
<evidence type="ECO:0008006" key="5">
    <source>
        <dbReference type="Google" id="ProtNLM"/>
    </source>
</evidence>
<gene>
    <name evidence="3" type="ORF">C0Z10_01555</name>
</gene>
<dbReference type="KEGG" id="aji:C0Z10_01555"/>
<keyword evidence="2" id="KW-0472">Membrane</keyword>
<proteinExistence type="predicted"/>
<dbReference type="AlphaFoldDB" id="A0A3Q9UJK9"/>
<evidence type="ECO:0000313" key="3">
    <source>
        <dbReference type="EMBL" id="AZZ38650.1"/>
    </source>
</evidence>
<evidence type="ECO:0000313" key="4">
    <source>
        <dbReference type="Proteomes" id="UP000285875"/>
    </source>
</evidence>
<organism evidence="3 4">
    <name type="scientific">Acidipropionibacterium jensenii</name>
    <dbReference type="NCBI Taxonomy" id="1749"/>
    <lineage>
        <taxon>Bacteria</taxon>
        <taxon>Bacillati</taxon>
        <taxon>Actinomycetota</taxon>
        <taxon>Actinomycetes</taxon>
        <taxon>Propionibacteriales</taxon>
        <taxon>Propionibacteriaceae</taxon>
        <taxon>Acidipropionibacterium</taxon>
    </lineage>
</organism>
<protein>
    <recommendedName>
        <fullName evidence="5">DUF2330 domain-containing protein</fullName>
    </recommendedName>
</protein>
<evidence type="ECO:0000256" key="1">
    <source>
        <dbReference type="SAM" id="MobiDB-lite"/>
    </source>
</evidence>
<dbReference type="InterPro" id="IPR019283">
    <property type="entry name" value="DUF2330"/>
</dbReference>
<sequence>MIWTSSSVCSRYRGRVDRRVVSADSRSRDFAGETTMSTSRRLANRQQVLNDDAAGGPFRRHRRQSGEPDSGAGPRTGYGLAMVKYPGRAMGSRRRGLRDLRWPRLLLAVLLLASGLTVAPSQVAVACACGGIATDPGSQARVSREAAVIVFDGRTERIDMTLSMTSSDVRSAAWLMPAPVGTRLSLGATGVIGRLDAAAAPKVVTSTKLRLVPGLTARQDRDQATAPRADSGVAVESRVRIGPFIVTTLSGTRAEALDDWLVANGFTTRANLLPVVQSYLDAGWRINAVKLVPEGAPTLGSTLPPLRMTFATTTAVYPMKMSGLAAADQQVRIHLLAASRMVIDVQAAPSSPLGLDFTGLIDPATAGLDKGMRPDGKVWLTSWSGRLGPRTITDDYTFRGAKADEPFRREVVQVRYIDIPVSVLALPVIGLLVIAGLGLAYRRQMLRVSRSGRPR</sequence>
<keyword evidence="2" id="KW-0812">Transmembrane</keyword>
<name>A0A3Q9UJK9_9ACTN</name>
<feature type="region of interest" description="Disordered" evidence="1">
    <location>
        <begin position="49"/>
        <end position="78"/>
    </location>
</feature>
<accession>A0A3Q9UJK9</accession>
<dbReference type="Pfam" id="PF10092">
    <property type="entry name" value="DUF2330"/>
    <property type="match status" value="1"/>
</dbReference>
<feature type="transmembrane region" description="Helical" evidence="2">
    <location>
        <begin position="419"/>
        <end position="441"/>
    </location>
</feature>
<keyword evidence="2" id="KW-1133">Transmembrane helix</keyword>